<dbReference type="InterPro" id="IPR010105">
    <property type="entry name" value="TonB_sidphr_rcpt"/>
</dbReference>
<evidence type="ECO:0000256" key="13">
    <source>
        <dbReference type="RuleBase" id="RU003357"/>
    </source>
</evidence>
<dbReference type="PROSITE" id="PS52016">
    <property type="entry name" value="TONB_DEPENDENT_REC_3"/>
    <property type="match status" value="1"/>
</dbReference>
<dbReference type="InterPro" id="IPR000531">
    <property type="entry name" value="Beta-barrel_TonB"/>
</dbReference>
<evidence type="ECO:0000256" key="1">
    <source>
        <dbReference type="ARBA" id="ARBA00004571"/>
    </source>
</evidence>
<evidence type="ECO:0000256" key="2">
    <source>
        <dbReference type="ARBA" id="ARBA00009810"/>
    </source>
</evidence>
<accession>A0A0U5L5R9</accession>
<dbReference type="PANTHER" id="PTHR32552:SF85">
    <property type="entry name" value="BLL7968 PROTEIN"/>
    <property type="match status" value="1"/>
</dbReference>
<dbReference type="SUPFAM" id="SSF56935">
    <property type="entry name" value="Porins"/>
    <property type="match status" value="1"/>
</dbReference>
<sequence length="706" mass="77678">MNKPSLSAAKQRTLLLSLCGATLGISGNGAAADRADTLVVSAAPRAEESYGATTASVAGKTPTRRVDEANSVSVVTQQQLDDYQATRLSDAMRFVSGVSEANTLGGTEDGFVRRGFGANADGSIYRDGIRSSQGLNLNAATERVEVLKGSASLLYGIQNPGGVINVVSKKPQYEWHSAVSGRYASEGGGAGTLDVTGPLGNGFAVRLVAEKQNQDYWRNFGSDEHTLIAPSLQWFGEQASFLVSYEDYRYDIPYDRGTAFINGKPVDIGYKDRLDDTANHAWGHNKSLNAHYDWQFNDSWSTRVSLGWNQRRYDNNEVRVTAVNTSSGKVTRRADANRGFNHKTRYVSWDLIGSPELLGMKHDLVFGTDYEMNQTYRAHQYQGKATSNFNLFDPEYTISSPIVDDSSENRVNANNLNRIHSRSLYAKDSITLTPAWIAVLGGRYQHYEQRASRGFDPVVQTLDDEGNKFLPQAGLIYKLTPDVSLYGSVSRSFTPSTDVDDDGNVGKPEQGTTWEVGSKWQLSPQLFASVALYRIDEKDMSLSINGTTRAIDKARSTGAEFELNGEILPDWDLSASYSYDKAEIVDDGVNAANNGNRLQNAPTHSGALYLSHNLTIRSVPGDWRVGGGARYIGTRAGDPDNSFTLPDYAVADAFIAWNNRLFGEKTQLRLNVNNLFDKHYYTSSGGNLRVREGETRNLMVQARVEF</sequence>
<protein>
    <submittedName>
        <fullName evidence="17">TonB-dependent siderophore receptor</fullName>
    </submittedName>
</protein>
<evidence type="ECO:0000256" key="8">
    <source>
        <dbReference type="ARBA" id="ARBA00023136"/>
    </source>
</evidence>
<evidence type="ECO:0000313" key="17">
    <source>
        <dbReference type="EMBL" id="CUU25774.1"/>
    </source>
</evidence>
<evidence type="ECO:0000259" key="15">
    <source>
        <dbReference type="Pfam" id="PF00593"/>
    </source>
</evidence>
<feature type="domain" description="TonB-dependent receptor plug" evidence="16">
    <location>
        <begin position="67"/>
        <end position="163"/>
    </location>
</feature>
<dbReference type="CDD" id="cd01347">
    <property type="entry name" value="ligand_gated_channel"/>
    <property type="match status" value="1"/>
</dbReference>
<keyword evidence="3 11" id="KW-0813">Transport</keyword>
<dbReference type="NCBIfam" id="TIGR01783">
    <property type="entry name" value="TonB-siderophor"/>
    <property type="match status" value="1"/>
</dbReference>
<dbReference type="GO" id="GO:0009279">
    <property type="term" value="C:cell outer membrane"/>
    <property type="evidence" value="ECO:0007669"/>
    <property type="project" value="UniProtKB-SubCell"/>
</dbReference>
<dbReference type="InterPro" id="IPR012910">
    <property type="entry name" value="Plug_dom"/>
</dbReference>
<name>A0A0U5L5R9_9GAMM</name>
<dbReference type="OrthoDB" id="127311at2"/>
<keyword evidence="4 11" id="KW-1134">Transmembrane beta strand</keyword>
<dbReference type="Pfam" id="PF00593">
    <property type="entry name" value="TonB_dep_Rec_b-barrel"/>
    <property type="match status" value="1"/>
</dbReference>
<dbReference type="GO" id="GO:0015891">
    <property type="term" value="P:siderophore transport"/>
    <property type="evidence" value="ECO:0007669"/>
    <property type="project" value="InterPro"/>
</dbReference>
<keyword evidence="5 11" id="KW-0812">Transmembrane</keyword>
<evidence type="ECO:0000256" key="4">
    <source>
        <dbReference type="ARBA" id="ARBA00022452"/>
    </source>
</evidence>
<dbReference type="PANTHER" id="PTHR32552">
    <property type="entry name" value="FERRICHROME IRON RECEPTOR-RELATED"/>
    <property type="match status" value="1"/>
</dbReference>
<evidence type="ECO:0000256" key="9">
    <source>
        <dbReference type="ARBA" id="ARBA00023170"/>
    </source>
</evidence>
<evidence type="ECO:0000256" key="14">
    <source>
        <dbReference type="SAM" id="SignalP"/>
    </source>
</evidence>
<dbReference type="InterPro" id="IPR037066">
    <property type="entry name" value="Plug_dom_sf"/>
</dbReference>
<reference evidence="18" key="1">
    <citation type="submission" date="2015-11" db="EMBL/GenBank/DDBJ databases">
        <authorList>
            <person name="Blom J."/>
        </authorList>
    </citation>
    <scope>NUCLEOTIDE SEQUENCE [LARGE SCALE GENOMIC DNA]</scope>
    <source>
        <plasmid evidence="18">pEM01</plasmid>
    </source>
</reference>
<comment type="subcellular location">
    <subcellularLocation>
        <location evidence="1 11">Cell outer membrane</location>
        <topology evidence="1 11">Multi-pass membrane protein</topology>
    </subcellularLocation>
</comment>
<dbReference type="InterPro" id="IPR039426">
    <property type="entry name" value="TonB-dep_rcpt-like"/>
</dbReference>
<feature type="short sequence motif" description="TonB box" evidence="12">
    <location>
        <begin position="37"/>
        <end position="43"/>
    </location>
</feature>
<dbReference type="InterPro" id="IPR010916">
    <property type="entry name" value="TonB_box_CS"/>
</dbReference>
<dbReference type="Proteomes" id="UP000059419">
    <property type="component" value="Plasmid pEM01"/>
</dbReference>
<evidence type="ECO:0000256" key="12">
    <source>
        <dbReference type="PROSITE-ProRule" id="PRU10143"/>
    </source>
</evidence>
<evidence type="ECO:0000256" key="7">
    <source>
        <dbReference type="ARBA" id="ARBA00023077"/>
    </source>
</evidence>
<dbReference type="Gene3D" id="2.170.130.10">
    <property type="entry name" value="TonB-dependent receptor, plug domain"/>
    <property type="match status" value="1"/>
</dbReference>
<dbReference type="EMBL" id="LN907828">
    <property type="protein sequence ID" value="CUU25774.1"/>
    <property type="molecule type" value="Genomic_DNA"/>
</dbReference>
<gene>
    <name evidence="17" type="ORF">EM595_p0074</name>
</gene>
<dbReference type="PATRIC" id="fig|1619313.3.peg.3675"/>
<evidence type="ECO:0000256" key="3">
    <source>
        <dbReference type="ARBA" id="ARBA00022448"/>
    </source>
</evidence>
<dbReference type="PROSITE" id="PS00430">
    <property type="entry name" value="TONB_DEPENDENT_REC_1"/>
    <property type="match status" value="1"/>
</dbReference>
<evidence type="ECO:0000313" key="18">
    <source>
        <dbReference type="Proteomes" id="UP000059419"/>
    </source>
</evidence>
<keyword evidence="18" id="KW-1185">Reference proteome</keyword>
<evidence type="ECO:0000256" key="5">
    <source>
        <dbReference type="ARBA" id="ARBA00022692"/>
    </source>
</evidence>
<feature type="domain" description="TonB-dependent receptor-like beta-barrel" evidence="15">
    <location>
        <begin position="239"/>
        <end position="675"/>
    </location>
</feature>
<evidence type="ECO:0000259" key="16">
    <source>
        <dbReference type="Pfam" id="PF07715"/>
    </source>
</evidence>
<evidence type="ECO:0000256" key="10">
    <source>
        <dbReference type="ARBA" id="ARBA00023237"/>
    </source>
</evidence>
<comment type="similarity">
    <text evidence="2 11 13">Belongs to the TonB-dependent receptor family.</text>
</comment>
<dbReference type="KEGG" id="ege:EM595_p0074"/>
<dbReference type="RefSeq" id="WP_067435785.1">
    <property type="nucleotide sequence ID" value="NZ_JACSXG010000025.1"/>
</dbReference>
<dbReference type="GO" id="GO:0038023">
    <property type="term" value="F:signaling receptor activity"/>
    <property type="evidence" value="ECO:0007669"/>
    <property type="project" value="InterPro"/>
</dbReference>
<keyword evidence="7 12" id="KW-0798">TonB box</keyword>
<feature type="signal peptide" evidence="14">
    <location>
        <begin position="1"/>
        <end position="31"/>
    </location>
</feature>
<geneLocation type="plasmid" evidence="18">
    <name>pEM01</name>
</geneLocation>
<organism evidence="17 18">
    <name type="scientific">Duffyella gerundensis</name>
    <dbReference type="NCBI Taxonomy" id="1619313"/>
    <lineage>
        <taxon>Bacteria</taxon>
        <taxon>Pseudomonadati</taxon>
        <taxon>Pseudomonadota</taxon>
        <taxon>Gammaproteobacteria</taxon>
        <taxon>Enterobacterales</taxon>
        <taxon>Erwiniaceae</taxon>
        <taxon>Duffyella</taxon>
    </lineage>
</organism>
<keyword evidence="10 11" id="KW-0998">Cell outer membrane</keyword>
<dbReference type="InterPro" id="IPR036942">
    <property type="entry name" value="Beta-barrel_TonB_sf"/>
</dbReference>
<dbReference type="Pfam" id="PF07715">
    <property type="entry name" value="Plug"/>
    <property type="match status" value="1"/>
</dbReference>
<dbReference type="GO" id="GO:0015344">
    <property type="term" value="F:siderophore uptake transmembrane transporter activity"/>
    <property type="evidence" value="ECO:0007669"/>
    <property type="project" value="TreeGrafter"/>
</dbReference>
<dbReference type="Gene3D" id="2.40.170.20">
    <property type="entry name" value="TonB-dependent receptor, beta-barrel domain"/>
    <property type="match status" value="1"/>
</dbReference>
<keyword evidence="6 14" id="KW-0732">Signal</keyword>
<keyword evidence="9 17" id="KW-0675">Receptor</keyword>
<evidence type="ECO:0000256" key="11">
    <source>
        <dbReference type="PROSITE-ProRule" id="PRU01360"/>
    </source>
</evidence>
<proteinExistence type="inferred from homology"/>
<keyword evidence="8 11" id="KW-0472">Membrane</keyword>
<feature type="chain" id="PRO_5006861082" evidence="14">
    <location>
        <begin position="32"/>
        <end position="706"/>
    </location>
</feature>
<dbReference type="AlphaFoldDB" id="A0A0U5L5R9"/>
<evidence type="ECO:0000256" key="6">
    <source>
        <dbReference type="ARBA" id="ARBA00022729"/>
    </source>
</evidence>